<evidence type="ECO:0000313" key="12">
    <source>
        <dbReference type="EMBL" id="QRC99539.1"/>
    </source>
</evidence>
<dbReference type="Gene3D" id="2.70.98.30">
    <property type="entry name" value="Golgi alpha-mannosidase II, domain 4"/>
    <property type="match status" value="1"/>
</dbReference>
<keyword evidence="6" id="KW-0326">Glycosidase</keyword>
<dbReference type="PROSITE" id="PS52008">
    <property type="entry name" value="GH81"/>
    <property type="match status" value="1"/>
</dbReference>
<dbReference type="Pfam" id="PF03639">
    <property type="entry name" value="Glyco_hydro_81"/>
    <property type="match status" value="1"/>
</dbReference>
<feature type="domain" description="Glycosyl hydrolase family 81 N-terminal" evidence="10">
    <location>
        <begin position="76"/>
        <end position="398"/>
    </location>
</feature>
<sequence length="769" mass="85787">MGCSPSKPAPTPPPLKRTNSAWLDSLVPSRARKTLFHPFGTPSSSSSAVVEIPPDNIFIRIQEDNILPQIPIGRHHPVPRTGVEDDDKRTMNTNKFYANVFLGKQNRPVWTQPYAVWWGKGRDEPGMMKSFGMCVSHVEESDLIYGEGDPAKSYINPLSQSLILSAKELDAQTTLTSDTHTPFSVNINLRIPSSPEPKITFPLVQGMAFVTAGYRTATPIIQTSSKGFVDFSNPITLGKSFKYRVQDCAGRNWLVYVNPVPDVNYDAGKFFQLDPNTIIGPPGFKGTIQVAKNPLGAEGEALYDRACGSFVTSAKLTAVVNDTKGSYSFQYSKIGAAPLLIFALPHHIQSLDPELKAQVSKLQLRTTTKGLATAIWAEKVTCVEPNLPVTMGFAPWTPGMTTKPRYTPEVLALIAAVAERDLRRAMTEPIPQDSMYYAGKSLAKFATIVWVCRDILSNEPLTSLGLEKLKLEMSRWVANQQLHPLYYDDTWKGVVSNAGFTDANADFGNTYYNDHHFHFAYFVYTAAVIGYLDPGWLTQGDNKAWTNMLVKDFSEAEYDGRDFPWQRSFDWWHGHSWAKGLYEAADGKDQESTSEDGWSGFAVKMWGRVSGDGGMEKRGNLTLALQARSFSNYFYLSSTNTNHPPRFVQNKITGILFENKVDYTTYFGTAPSLIHAIHILPLSPATSYLRPRAFVKEEWDQFFSNGRANVDGGWRGILYANLALIDARASYTFFRDGINGFWDESWIDGGASRTWYLVWAAGLGVDVRR</sequence>
<keyword evidence="7" id="KW-0961">Cell wall biogenesis/degradation</keyword>
<evidence type="ECO:0000256" key="9">
    <source>
        <dbReference type="SAM" id="MobiDB-lite"/>
    </source>
</evidence>
<evidence type="ECO:0000313" key="13">
    <source>
        <dbReference type="Proteomes" id="UP000663193"/>
    </source>
</evidence>
<dbReference type="GO" id="GO:0052861">
    <property type="term" value="F:endo-1,3(4)-beta-glucanase activity"/>
    <property type="evidence" value="ECO:0007669"/>
    <property type="project" value="InterPro"/>
</dbReference>
<evidence type="ECO:0000256" key="6">
    <source>
        <dbReference type="ARBA" id="ARBA00023295"/>
    </source>
</evidence>
<proteinExistence type="inferred from homology"/>
<dbReference type="AlphaFoldDB" id="A0A7U2I2M2"/>
<dbReference type="GO" id="GO:0071555">
    <property type="term" value="P:cell wall organization"/>
    <property type="evidence" value="ECO:0007669"/>
    <property type="project" value="UniProtKB-KW"/>
</dbReference>
<gene>
    <name evidence="12" type="ORF">JI435_144480</name>
</gene>
<dbReference type="GO" id="GO:0042973">
    <property type="term" value="F:glucan endo-1,3-beta-D-glucosidase activity"/>
    <property type="evidence" value="ECO:0007669"/>
    <property type="project" value="UniProtKB-EC"/>
</dbReference>
<dbReference type="Pfam" id="PF17652">
    <property type="entry name" value="Glyco_hydro81C"/>
    <property type="match status" value="1"/>
</dbReference>
<protein>
    <recommendedName>
        <fullName evidence="3">glucan endo-1,3-beta-D-glucosidase</fullName>
        <ecNumber evidence="3">3.2.1.39</ecNumber>
    </recommendedName>
</protein>
<comment type="catalytic activity">
    <reaction evidence="1">
        <text>Hydrolysis of (1-&gt;3)-beta-D-glucosidic linkages in (1-&gt;3)-beta-D-glucans.</text>
        <dbReference type="EC" id="3.2.1.39"/>
    </reaction>
</comment>
<dbReference type="InterPro" id="IPR005200">
    <property type="entry name" value="Endo-beta-glucanase"/>
</dbReference>
<keyword evidence="4" id="KW-0378">Hydrolase</keyword>
<feature type="domain" description="Glycosyl hydrolase family 81 C-terminal" evidence="11">
    <location>
        <begin position="406"/>
        <end position="757"/>
    </location>
</feature>
<evidence type="ECO:0000259" key="11">
    <source>
        <dbReference type="Pfam" id="PF17652"/>
    </source>
</evidence>
<evidence type="ECO:0000256" key="5">
    <source>
        <dbReference type="ARBA" id="ARBA00023277"/>
    </source>
</evidence>
<reference evidence="13" key="1">
    <citation type="journal article" date="2021" name="BMC Genomics">
        <title>Chromosome-level genome assembly and manually-curated proteome of model necrotroph Parastagonospora nodorum Sn15 reveals a genome-wide trove of candidate effector homologs, and redundancy of virulence-related functions within an accessory chromosome.</title>
        <authorList>
            <person name="Bertazzoni S."/>
            <person name="Jones D.A.B."/>
            <person name="Phan H.T."/>
            <person name="Tan K.-C."/>
            <person name="Hane J.K."/>
        </authorList>
    </citation>
    <scope>NUCLEOTIDE SEQUENCE [LARGE SCALE GENOMIC DNA]</scope>
    <source>
        <strain evidence="13">SN15 / ATCC MYA-4574 / FGSC 10173)</strain>
    </source>
</reference>
<name>A0A7U2I2M2_PHANO</name>
<evidence type="ECO:0000256" key="8">
    <source>
        <dbReference type="ARBA" id="ARBA00023326"/>
    </source>
</evidence>
<dbReference type="Gene3D" id="1.20.5.420">
    <property type="entry name" value="Immunoglobulin FC, subunit C"/>
    <property type="match status" value="1"/>
</dbReference>
<dbReference type="InterPro" id="IPR040720">
    <property type="entry name" value="GH81_C"/>
</dbReference>
<dbReference type="InterPro" id="IPR040451">
    <property type="entry name" value="GH81_N"/>
</dbReference>
<evidence type="ECO:0000256" key="7">
    <source>
        <dbReference type="ARBA" id="ARBA00023316"/>
    </source>
</evidence>
<evidence type="ECO:0000256" key="1">
    <source>
        <dbReference type="ARBA" id="ARBA00000382"/>
    </source>
</evidence>
<dbReference type="EC" id="3.2.1.39" evidence="3"/>
<evidence type="ECO:0000259" key="10">
    <source>
        <dbReference type="Pfam" id="PF03639"/>
    </source>
</evidence>
<dbReference type="Gene3D" id="1.10.287.1170">
    <property type="entry name" value="glycoside hydrolase family 81 endo-[beta] glucanase"/>
    <property type="match status" value="1"/>
</dbReference>
<feature type="region of interest" description="Disordered" evidence="9">
    <location>
        <begin position="1"/>
        <end position="20"/>
    </location>
</feature>
<keyword evidence="8" id="KW-0624">Polysaccharide degradation</keyword>
<evidence type="ECO:0000256" key="3">
    <source>
        <dbReference type="ARBA" id="ARBA00012780"/>
    </source>
</evidence>
<evidence type="ECO:0000256" key="2">
    <source>
        <dbReference type="ARBA" id="ARBA00010730"/>
    </source>
</evidence>
<dbReference type="FunFam" id="2.70.98.30:FF:000006">
    <property type="entry name" value="Endo-1,3-beta-glucanase Engl1"/>
    <property type="match status" value="1"/>
</dbReference>
<keyword evidence="5" id="KW-0119">Carbohydrate metabolism</keyword>
<comment type="similarity">
    <text evidence="2">Belongs to the glycosyl hydrolase 81 family.</text>
</comment>
<evidence type="ECO:0000256" key="4">
    <source>
        <dbReference type="ARBA" id="ARBA00022801"/>
    </source>
</evidence>
<accession>A0A7U2I2M2</accession>
<dbReference type="GO" id="GO:0000272">
    <property type="term" value="P:polysaccharide catabolic process"/>
    <property type="evidence" value="ECO:0007669"/>
    <property type="project" value="UniProtKB-KW"/>
</dbReference>
<dbReference type="PANTHER" id="PTHR31983:SF0">
    <property type="entry name" value="GLUCAN ENDO-1,3-BETA-D-GLUCOSIDASE 2"/>
    <property type="match status" value="1"/>
</dbReference>
<dbReference type="EMBL" id="CP069031">
    <property type="protein sequence ID" value="QRC99539.1"/>
    <property type="molecule type" value="Genomic_DNA"/>
</dbReference>
<dbReference type="Proteomes" id="UP000663193">
    <property type="component" value="Chromosome 9"/>
</dbReference>
<organism evidence="12 13">
    <name type="scientific">Phaeosphaeria nodorum (strain SN15 / ATCC MYA-4574 / FGSC 10173)</name>
    <name type="common">Glume blotch fungus</name>
    <name type="synonym">Parastagonospora nodorum</name>
    <dbReference type="NCBI Taxonomy" id="321614"/>
    <lineage>
        <taxon>Eukaryota</taxon>
        <taxon>Fungi</taxon>
        <taxon>Dikarya</taxon>
        <taxon>Ascomycota</taxon>
        <taxon>Pezizomycotina</taxon>
        <taxon>Dothideomycetes</taxon>
        <taxon>Pleosporomycetidae</taxon>
        <taxon>Pleosporales</taxon>
        <taxon>Pleosporineae</taxon>
        <taxon>Phaeosphaeriaceae</taxon>
        <taxon>Parastagonospora</taxon>
    </lineage>
</organism>
<dbReference type="VEuPathDB" id="FungiDB:JI435_144480"/>
<dbReference type="OrthoDB" id="4473401at2759"/>
<dbReference type="PANTHER" id="PTHR31983">
    <property type="entry name" value="ENDO-1,3(4)-BETA-GLUCANASE 1"/>
    <property type="match status" value="1"/>
</dbReference>
<keyword evidence="13" id="KW-1185">Reference proteome</keyword>